<gene>
    <name evidence="1" type="ORF">GCM10022223_33570</name>
</gene>
<dbReference type="EMBL" id="BAAAZO010000005">
    <property type="protein sequence ID" value="GAA3614589.1"/>
    <property type="molecule type" value="Genomic_DNA"/>
</dbReference>
<organism evidence="1 2">
    <name type="scientific">Kineosporia mesophila</name>
    <dbReference type="NCBI Taxonomy" id="566012"/>
    <lineage>
        <taxon>Bacteria</taxon>
        <taxon>Bacillati</taxon>
        <taxon>Actinomycetota</taxon>
        <taxon>Actinomycetes</taxon>
        <taxon>Kineosporiales</taxon>
        <taxon>Kineosporiaceae</taxon>
        <taxon>Kineosporia</taxon>
    </lineage>
</organism>
<dbReference type="Proteomes" id="UP001501074">
    <property type="component" value="Unassembled WGS sequence"/>
</dbReference>
<protein>
    <submittedName>
        <fullName evidence="1">Uncharacterized protein</fullName>
    </submittedName>
</protein>
<comment type="caution">
    <text evidence="1">The sequence shown here is derived from an EMBL/GenBank/DDBJ whole genome shotgun (WGS) entry which is preliminary data.</text>
</comment>
<accession>A0ABP6ZNM0</accession>
<evidence type="ECO:0000313" key="1">
    <source>
        <dbReference type="EMBL" id="GAA3614589.1"/>
    </source>
</evidence>
<proteinExistence type="predicted"/>
<evidence type="ECO:0000313" key="2">
    <source>
        <dbReference type="Proteomes" id="UP001501074"/>
    </source>
</evidence>
<keyword evidence="2" id="KW-1185">Reference proteome</keyword>
<name>A0ABP6ZNM0_9ACTN</name>
<sequence length="43" mass="4565">MALVTSILFLLAISATVRYLTISKRDRTEVVSGSGAVLDGQDP</sequence>
<reference evidence="2" key="1">
    <citation type="journal article" date="2019" name="Int. J. Syst. Evol. Microbiol.">
        <title>The Global Catalogue of Microorganisms (GCM) 10K type strain sequencing project: providing services to taxonomists for standard genome sequencing and annotation.</title>
        <authorList>
            <consortium name="The Broad Institute Genomics Platform"/>
            <consortium name="The Broad Institute Genome Sequencing Center for Infectious Disease"/>
            <person name="Wu L."/>
            <person name="Ma J."/>
        </authorList>
    </citation>
    <scope>NUCLEOTIDE SEQUENCE [LARGE SCALE GENOMIC DNA]</scope>
    <source>
        <strain evidence="2">JCM 16902</strain>
    </source>
</reference>